<feature type="region of interest" description="Disordered" evidence="1">
    <location>
        <begin position="132"/>
        <end position="182"/>
    </location>
</feature>
<sequence length="805" mass="84818">MATGKQPGVIIIARHGPRLDAADQSWHLSTPTPYDPPLTYGGWNQCRSLGIRIAKLLHAREQAAEDAASEPGKSDGVTAYDFAQRQQQQGGQQREDNGANPRKRKRKHKVVIHTSPFLRCVQSSVAIAAGMAQYQPPSSSQPDSRSNTSSRSRTPSSLHSVSPRLRGTEGLGSPTLAPISEPRQDLAHAIARRVLSEHRRHGRFKLRVDAFLGEWLNPQYFDQITPPPPSAMMVATAKAELKGHEMVDIFAPSLSTKSSGGDLWGAQTRSGSRDDALEDWNDVHDSLVVPVPKRDRASSASSVGSNDSGASGRKSPFRPGHVLQPFTSTVPKPETSVYVPPTPHYAVSSSDHIPRGYVSHARQACVNADYAWDSSRPPQGWGDGGEYGEEWSGMHKRFRRGLNHLVHWYSQHNADDRAEDALGLEQAEHHRGHDGEDEGEEEEELVLILVTHGAGSNALIGALTGQPVLLDVGMASLTLAVRRDDAPLDITPRRRVSAQKGLGDGYQARRRTSLDMGLSAVYEMKLVSSSEHLMRPSSSSSSSSREQQRGGAGGSHHHHHFLRSSGGEGNNGLAGRARTGTVNSSLGSMRRPSGAVGVGVAAAAAPLKLGGVARSNTLPVAVGGGRDLNGGPGGKGVGAQGSPVLGSGLWMPAVPRTPAVKAEGEGGDEGLVGAGKVDMLPGLDTATITGTASAASAANGSGMAVKDAAATAPASRPQRHGEETTLAPNGGLDGSSSDSRSHSHSHSSPPPLRSEQLNGDTGQVTHGSPAQQSPPLNGHAFPPRAGLWGAKPGNAGQRVARMFGR</sequence>
<evidence type="ECO:0000256" key="1">
    <source>
        <dbReference type="SAM" id="MobiDB-lite"/>
    </source>
</evidence>
<proteinExistence type="predicted"/>
<protein>
    <recommendedName>
        <fullName evidence="4">Phosphoglycerate mutase</fullName>
    </recommendedName>
</protein>
<dbReference type="Gene3D" id="3.40.50.1240">
    <property type="entry name" value="Phosphoglycerate mutase-like"/>
    <property type="match status" value="2"/>
</dbReference>
<accession>A0A4U0XX85</accession>
<dbReference type="PANTHER" id="PTHR16469:SF27">
    <property type="entry name" value="UBIQUITIN-ASSOCIATED AND SH3 DOMAIN-CONTAINING BA-RELATED"/>
    <property type="match status" value="1"/>
</dbReference>
<dbReference type="EMBL" id="NAJQ01000031">
    <property type="protein sequence ID" value="TKA82572.1"/>
    <property type="molecule type" value="Genomic_DNA"/>
</dbReference>
<dbReference type="Proteomes" id="UP000309340">
    <property type="component" value="Unassembled WGS sequence"/>
</dbReference>
<feature type="region of interest" description="Disordered" evidence="1">
    <location>
        <begin position="288"/>
        <end position="335"/>
    </location>
</feature>
<dbReference type="STRING" id="329884.A0A4U0XX85"/>
<evidence type="ECO:0000313" key="2">
    <source>
        <dbReference type="EMBL" id="TKA82572.1"/>
    </source>
</evidence>
<evidence type="ECO:0000313" key="3">
    <source>
        <dbReference type="Proteomes" id="UP000309340"/>
    </source>
</evidence>
<name>A0A4U0XX85_9PEZI</name>
<dbReference type="InterPro" id="IPR029033">
    <property type="entry name" value="His_PPase_superfam"/>
</dbReference>
<feature type="region of interest" description="Disordered" evidence="1">
    <location>
        <begin position="708"/>
        <end position="805"/>
    </location>
</feature>
<dbReference type="SUPFAM" id="SSF53254">
    <property type="entry name" value="Phosphoglycerate mutase-like"/>
    <property type="match status" value="1"/>
</dbReference>
<feature type="compositionally biased region" description="Basic residues" evidence="1">
    <location>
        <begin position="101"/>
        <end position="111"/>
    </location>
</feature>
<feature type="region of interest" description="Disordered" evidence="1">
    <location>
        <begin position="84"/>
        <end position="111"/>
    </location>
</feature>
<evidence type="ECO:0008006" key="4">
    <source>
        <dbReference type="Google" id="ProtNLM"/>
    </source>
</evidence>
<dbReference type="OrthoDB" id="3898179at2759"/>
<dbReference type="PANTHER" id="PTHR16469">
    <property type="entry name" value="UBIQUITIN-ASSOCIATED AND SH3 DOMAIN-CONTAINING BA-RELATED"/>
    <property type="match status" value="1"/>
</dbReference>
<dbReference type="AlphaFoldDB" id="A0A4U0XX85"/>
<keyword evidence="3" id="KW-1185">Reference proteome</keyword>
<dbReference type="InterPro" id="IPR051710">
    <property type="entry name" value="Phosphatase_SH3-domain"/>
</dbReference>
<feature type="compositionally biased region" description="Low complexity" evidence="1">
    <location>
        <begin position="531"/>
        <end position="544"/>
    </location>
</feature>
<feature type="compositionally biased region" description="Low complexity" evidence="1">
    <location>
        <begin position="136"/>
        <end position="163"/>
    </location>
</feature>
<feature type="region of interest" description="Disordered" evidence="1">
    <location>
        <begin position="531"/>
        <end position="593"/>
    </location>
</feature>
<gene>
    <name evidence="2" type="ORF">B0A55_01210</name>
</gene>
<feature type="region of interest" description="Disordered" evidence="1">
    <location>
        <begin position="258"/>
        <end position="277"/>
    </location>
</feature>
<feature type="compositionally biased region" description="Polar residues" evidence="1">
    <location>
        <begin position="755"/>
        <end position="775"/>
    </location>
</feature>
<reference evidence="2 3" key="1">
    <citation type="submission" date="2017-03" db="EMBL/GenBank/DDBJ databases">
        <title>Genomes of endolithic fungi from Antarctica.</title>
        <authorList>
            <person name="Coleine C."/>
            <person name="Masonjones S."/>
            <person name="Stajich J.E."/>
        </authorList>
    </citation>
    <scope>NUCLEOTIDE SEQUENCE [LARGE SCALE GENOMIC DNA]</scope>
    <source>
        <strain evidence="2 3">CCFEE 5184</strain>
    </source>
</reference>
<comment type="caution">
    <text evidence="2">The sequence shown here is derived from an EMBL/GenBank/DDBJ whole genome shotgun (WGS) entry which is preliminary data.</text>
</comment>
<feature type="compositionally biased region" description="Low complexity" evidence="1">
    <location>
        <begin position="298"/>
        <end position="312"/>
    </location>
</feature>
<organism evidence="2 3">
    <name type="scientific">Friedmanniomyces simplex</name>
    <dbReference type="NCBI Taxonomy" id="329884"/>
    <lineage>
        <taxon>Eukaryota</taxon>
        <taxon>Fungi</taxon>
        <taxon>Dikarya</taxon>
        <taxon>Ascomycota</taxon>
        <taxon>Pezizomycotina</taxon>
        <taxon>Dothideomycetes</taxon>
        <taxon>Dothideomycetidae</taxon>
        <taxon>Mycosphaerellales</taxon>
        <taxon>Teratosphaeriaceae</taxon>
        <taxon>Friedmanniomyces</taxon>
    </lineage>
</organism>